<dbReference type="Gene3D" id="3.40.50.300">
    <property type="entry name" value="P-loop containing nucleotide triphosphate hydrolases"/>
    <property type="match status" value="1"/>
</dbReference>
<dbReference type="GO" id="GO:0016887">
    <property type="term" value="F:ATP hydrolysis activity"/>
    <property type="evidence" value="ECO:0007669"/>
    <property type="project" value="InterPro"/>
</dbReference>
<gene>
    <name evidence="3" type="ORF">COY37_01190</name>
</gene>
<accession>A0A2M7TAL0</accession>
<dbReference type="AlphaFoldDB" id="A0A2M7TAL0"/>
<comment type="caution">
    <text evidence="3">The sequence shown here is derived from an EMBL/GenBank/DDBJ whole genome shotgun (WGS) entry which is preliminary data.</text>
</comment>
<dbReference type="InterPro" id="IPR001482">
    <property type="entry name" value="T2SS/T4SS_dom"/>
</dbReference>
<dbReference type="PROSITE" id="PS00662">
    <property type="entry name" value="T2SP_E"/>
    <property type="match status" value="1"/>
</dbReference>
<dbReference type="InterPro" id="IPR050921">
    <property type="entry name" value="T4SS_GSP_E_ATPase"/>
</dbReference>
<protein>
    <submittedName>
        <fullName evidence="3">Type IV pili twitching motility protein PilT</fullName>
    </submittedName>
</protein>
<dbReference type="GO" id="GO:0005524">
    <property type="term" value="F:ATP binding"/>
    <property type="evidence" value="ECO:0007669"/>
    <property type="project" value="InterPro"/>
</dbReference>
<dbReference type="InterPro" id="IPR027417">
    <property type="entry name" value="P-loop_NTPase"/>
</dbReference>
<dbReference type="EMBL" id="PFNG01000033">
    <property type="protein sequence ID" value="PIZ42007.1"/>
    <property type="molecule type" value="Genomic_DNA"/>
</dbReference>
<sequence length="363" mass="40374">MHELLRVLTERNGSDIHLKVGSPPTLRIDGELLVVNAPPLTPQDTERLAVSIMNEHQKQQFTSRKEVDFAYSLAGVGRFRVNAFRQRGSVGVVLRKVRNENFDMAELGLPSVIEKLADEPRGLILVTGTAGSGKTTTLSAIIDRINNTRRCHIMTIEDPIEVLHQDKKSIVNQREIGIDTDSYADALKYVVRQDPDVIMIGEMRDMETTKAALTAAEMGNLILSTLHTVDATETINRIIDFFPPHQQKQVRLMLASSLKGIISLRLLPKVGGGRIPAVEVMINTATIKEYIVNEGETSKIYEAIEQGEYYGMQSFDQGLLELVGEGKVTMENAISMSSHAHDFKLKAKQSGFFMDEPPSRYIA</sequence>
<organism evidence="3 4">
    <name type="scientific">Candidatus Aquicultor secundus</name>
    <dbReference type="NCBI Taxonomy" id="1973895"/>
    <lineage>
        <taxon>Bacteria</taxon>
        <taxon>Bacillati</taxon>
        <taxon>Actinomycetota</taxon>
        <taxon>Candidatus Aquicultoria</taxon>
        <taxon>Candidatus Aquicultorales</taxon>
        <taxon>Candidatus Aquicultoraceae</taxon>
        <taxon>Candidatus Aquicultor</taxon>
    </lineage>
</organism>
<evidence type="ECO:0000313" key="4">
    <source>
        <dbReference type="Proteomes" id="UP000230956"/>
    </source>
</evidence>
<dbReference type="Proteomes" id="UP000230956">
    <property type="component" value="Unassembled WGS sequence"/>
</dbReference>
<name>A0A2M7TAL0_9ACTN</name>
<dbReference type="Gene3D" id="3.30.450.90">
    <property type="match status" value="1"/>
</dbReference>
<dbReference type="InterPro" id="IPR006321">
    <property type="entry name" value="PilT/PilU"/>
</dbReference>
<evidence type="ECO:0000313" key="3">
    <source>
        <dbReference type="EMBL" id="PIZ42007.1"/>
    </source>
</evidence>
<dbReference type="NCBIfam" id="TIGR01420">
    <property type="entry name" value="pilT_fam"/>
    <property type="match status" value="1"/>
</dbReference>
<dbReference type="PANTHER" id="PTHR30486">
    <property type="entry name" value="TWITCHING MOTILITY PROTEIN PILT"/>
    <property type="match status" value="1"/>
</dbReference>
<feature type="domain" description="Bacterial type II secretion system protein E" evidence="2">
    <location>
        <begin position="191"/>
        <end position="205"/>
    </location>
</feature>
<proteinExistence type="inferred from homology"/>
<dbReference type="SUPFAM" id="SSF52540">
    <property type="entry name" value="P-loop containing nucleoside triphosphate hydrolases"/>
    <property type="match status" value="1"/>
</dbReference>
<dbReference type="CDD" id="cd01131">
    <property type="entry name" value="PilT"/>
    <property type="match status" value="1"/>
</dbReference>
<dbReference type="PANTHER" id="PTHR30486:SF12">
    <property type="entry name" value="TYPE IV PILUS ATPASE PILU"/>
    <property type="match status" value="1"/>
</dbReference>
<dbReference type="Pfam" id="PF00437">
    <property type="entry name" value="T2SSE"/>
    <property type="match status" value="1"/>
</dbReference>
<reference evidence="4" key="1">
    <citation type="submission" date="2017-09" db="EMBL/GenBank/DDBJ databases">
        <title>Depth-based differentiation of microbial function through sediment-hosted aquifers and enrichment of novel symbionts in the deep terrestrial subsurface.</title>
        <authorList>
            <person name="Probst A.J."/>
            <person name="Ladd B."/>
            <person name="Jarett J.K."/>
            <person name="Geller-Mcgrath D.E."/>
            <person name="Sieber C.M.K."/>
            <person name="Emerson J.B."/>
            <person name="Anantharaman K."/>
            <person name="Thomas B.C."/>
            <person name="Malmstrom R."/>
            <person name="Stieglmeier M."/>
            <person name="Klingl A."/>
            <person name="Woyke T."/>
            <person name="Ryan C.M."/>
            <person name="Banfield J.F."/>
        </authorList>
    </citation>
    <scope>NUCLEOTIDE SEQUENCE [LARGE SCALE GENOMIC DNA]</scope>
</reference>
<evidence type="ECO:0000259" key="2">
    <source>
        <dbReference type="PROSITE" id="PS00662"/>
    </source>
</evidence>
<comment type="similarity">
    <text evidence="1">Belongs to the GSP E family.</text>
</comment>
<evidence type="ECO:0000256" key="1">
    <source>
        <dbReference type="ARBA" id="ARBA00006611"/>
    </source>
</evidence>